<keyword evidence="4" id="KW-0804">Transcription</keyword>
<dbReference type="EMBL" id="FRDL01000005">
    <property type="protein sequence ID" value="SHN66841.1"/>
    <property type="molecule type" value="Genomic_DNA"/>
</dbReference>
<evidence type="ECO:0000259" key="5">
    <source>
        <dbReference type="PROSITE" id="PS50931"/>
    </source>
</evidence>
<evidence type="ECO:0000313" key="7">
    <source>
        <dbReference type="Proteomes" id="UP000184066"/>
    </source>
</evidence>
<dbReference type="RefSeq" id="WP_072747249.1">
    <property type="nucleotide sequence ID" value="NZ_FOHL01000005.1"/>
</dbReference>
<dbReference type="InterPro" id="IPR036388">
    <property type="entry name" value="WH-like_DNA-bd_sf"/>
</dbReference>
<dbReference type="SUPFAM" id="SSF46785">
    <property type="entry name" value="Winged helix' DNA-binding domain"/>
    <property type="match status" value="1"/>
</dbReference>
<keyword evidence="7" id="KW-1185">Reference proteome</keyword>
<dbReference type="Proteomes" id="UP000184066">
    <property type="component" value="Unassembled WGS sequence"/>
</dbReference>
<dbReference type="Gene3D" id="3.40.190.10">
    <property type="entry name" value="Periplasmic binding protein-like II"/>
    <property type="match status" value="2"/>
</dbReference>
<dbReference type="InterPro" id="IPR000847">
    <property type="entry name" value="LysR_HTH_N"/>
</dbReference>
<dbReference type="PANTHER" id="PTHR30537">
    <property type="entry name" value="HTH-TYPE TRANSCRIPTIONAL REGULATOR"/>
    <property type="match status" value="1"/>
</dbReference>
<evidence type="ECO:0000313" key="6">
    <source>
        <dbReference type="EMBL" id="SHN66841.1"/>
    </source>
</evidence>
<feature type="domain" description="HTH lysR-type" evidence="5">
    <location>
        <begin position="6"/>
        <end position="63"/>
    </location>
</feature>
<dbReference type="PRINTS" id="PR00039">
    <property type="entry name" value="HTHLYSR"/>
</dbReference>
<dbReference type="STRING" id="1189325.SAMN04488119_10532"/>
<keyword evidence="3" id="KW-0238">DNA-binding</keyword>
<evidence type="ECO:0000256" key="4">
    <source>
        <dbReference type="ARBA" id="ARBA00023163"/>
    </source>
</evidence>
<reference evidence="6 7" key="1">
    <citation type="submission" date="2016-12" db="EMBL/GenBank/DDBJ databases">
        <authorList>
            <person name="Song W.-J."/>
            <person name="Kurnit D.M."/>
        </authorList>
    </citation>
    <scope>NUCLEOTIDE SEQUENCE [LARGE SCALE GENOMIC DNA]</scope>
    <source>
        <strain evidence="6 7">CGMCC 1.10808</strain>
    </source>
</reference>
<dbReference type="Pfam" id="PF00126">
    <property type="entry name" value="HTH_1"/>
    <property type="match status" value="1"/>
</dbReference>
<dbReference type="SUPFAM" id="SSF53850">
    <property type="entry name" value="Periplasmic binding protein-like II"/>
    <property type="match status" value="1"/>
</dbReference>
<evidence type="ECO:0000256" key="1">
    <source>
        <dbReference type="ARBA" id="ARBA00009437"/>
    </source>
</evidence>
<dbReference type="PROSITE" id="PS50931">
    <property type="entry name" value="HTH_LYSR"/>
    <property type="match status" value="1"/>
</dbReference>
<protein>
    <submittedName>
        <fullName evidence="6">LysR family transcriptional regulator, glycine cleavage system transcriptional activator</fullName>
    </submittedName>
</protein>
<gene>
    <name evidence="6" type="ORF">SAMN05216200_10531</name>
</gene>
<dbReference type="CDD" id="cd08432">
    <property type="entry name" value="PBP2_GcdR_TrpI_HvrB_AmpR_like"/>
    <property type="match status" value="1"/>
</dbReference>
<dbReference type="Gene3D" id="1.10.10.10">
    <property type="entry name" value="Winged helix-like DNA-binding domain superfamily/Winged helix DNA-binding domain"/>
    <property type="match status" value="1"/>
</dbReference>
<accession>A0A1M7T7Y4</accession>
<dbReference type="PANTHER" id="PTHR30537:SF79">
    <property type="entry name" value="TRANSCRIPTIONAL REGULATOR-RELATED"/>
    <property type="match status" value="1"/>
</dbReference>
<dbReference type="OrthoDB" id="9804958at2"/>
<evidence type="ECO:0000256" key="2">
    <source>
        <dbReference type="ARBA" id="ARBA00023015"/>
    </source>
</evidence>
<dbReference type="InterPro" id="IPR036390">
    <property type="entry name" value="WH_DNA-bd_sf"/>
</dbReference>
<sequence length="299" mass="33692">MGRTIRNLKSFQVFEAAFAARNVTRAARALNITQSAVSYHIKKLEDEIGAPLFRRTPSGLEPTEAGDELARHVARGLEIIRTGIERLTERPRTVRVALLPMFASRWFSSRIGALLEARPDLNLSIQNHNNSFARMAAPESFADIGFQWGRGAWKGFHVRRLWPERLAVVCSPDYLARHPISRPEDLAACTLLHVDDTRMWDEWFAGRGLRLSPDQPQMMLEDRHFQLSSTINGLGVSLFAAWLVAPEIRSGALVNPFGRSFETSFAYHVIMPRSVAPSEATRAFRDWLDAQCREAPAEA</sequence>
<organism evidence="6 7">
    <name type="scientific">Oceanicella actignis</name>
    <dbReference type="NCBI Taxonomy" id="1189325"/>
    <lineage>
        <taxon>Bacteria</taxon>
        <taxon>Pseudomonadati</taxon>
        <taxon>Pseudomonadota</taxon>
        <taxon>Alphaproteobacteria</taxon>
        <taxon>Rhodobacterales</taxon>
        <taxon>Paracoccaceae</taxon>
        <taxon>Oceanicella</taxon>
    </lineage>
</organism>
<dbReference type="InterPro" id="IPR005119">
    <property type="entry name" value="LysR_subst-bd"/>
</dbReference>
<dbReference type="InterPro" id="IPR058163">
    <property type="entry name" value="LysR-type_TF_proteobact-type"/>
</dbReference>
<dbReference type="GO" id="GO:0006351">
    <property type="term" value="P:DNA-templated transcription"/>
    <property type="evidence" value="ECO:0007669"/>
    <property type="project" value="TreeGrafter"/>
</dbReference>
<dbReference type="GO" id="GO:0043565">
    <property type="term" value="F:sequence-specific DNA binding"/>
    <property type="evidence" value="ECO:0007669"/>
    <property type="project" value="TreeGrafter"/>
</dbReference>
<evidence type="ECO:0000256" key="3">
    <source>
        <dbReference type="ARBA" id="ARBA00023125"/>
    </source>
</evidence>
<comment type="similarity">
    <text evidence="1">Belongs to the LysR transcriptional regulatory family.</text>
</comment>
<dbReference type="GO" id="GO:0003700">
    <property type="term" value="F:DNA-binding transcription factor activity"/>
    <property type="evidence" value="ECO:0007669"/>
    <property type="project" value="InterPro"/>
</dbReference>
<proteinExistence type="inferred from homology"/>
<dbReference type="AlphaFoldDB" id="A0A1M7T7Y4"/>
<name>A0A1M7T7Y4_9RHOB</name>
<dbReference type="Pfam" id="PF03466">
    <property type="entry name" value="LysR_substrate"/>
    <property type="match status" value="1"/>
</dbReference>
<keyword evidence="2" id="KW-0805">Transcription regulation</keyword>